<feature type="domain" description="Major facilitator superfamily (MFS) profile" evidence="7">
    <location>
        <begin position="15"/>
        <end position="409"/>
    </location>
</feature>
<comment type="subcellular location">
    <subcellularLocation>
        <location evidence="1">Cell membrane</location>
        <topology evidence="1">Multi-pass membrane protein</topology>
    </subcellularLocation>
</comment>
<proteinExistence type="predicted"/>
<evidence type="ECO:0000313" key="9">
    <source>
        <dbReference type="Proteomes" id="UP000198688"/>
    </source>
</evidence>
<keyword evidence="2" id="KW-1003">Cell membrane</keyword>
<dbReference type="GO" id="GO:0005886">
    <property type="term" value="C:plasma membrane"/>
    <property type="evidence" value="ECO:0007669"/>
    <property type="project" value="UniProtKB-SubCell"/>
</dbReference>
<evidence type="ECO:0000259" key="7">
    <source>
        <dbReference type="PROSITE" id="PS50850"/>
    </source>
</evidence>
<gene>
    <name evidence="8" type="ORF">SAMN04489716_2212</name>
</gene>
<dbReference type="Gene3D" id="1.20.1250.20">
    <property type="entry name" value="MFS general substrate transporter like domains"/>
    <property type="match status" value="1"/>
</dbReference>
<evidence type="ECO:0000256" key="2">
    <source>
        <dbReference type="ARBA" id="ARBA00022475"/>
    </source>
</evidence>
<dbReference type="InterPro" id="IPR020846">
    <property type="entry name" value="MFS_dom"/>
</dbReference>
<dbReference type="InterPro" id="IPR011701">
    <property type="entry name" value="MFS"/>
</dbReference>
<feature type="transmembrane region" description="Helical" evidence="6">
    <location>
        <begin position="386"/>
        <end position="404"/>
    </location>
</feature>
<reference evidence="8 9" key="1">
    <citation type="submission" date="2016-10" db="EMBL/GenBank/DDBJ databases">
        <authorList>
            <person name="de Groot N.N."/>
        </authorList>
    </citation>
    <scope>NUCLEOTIDE SEQUENCE [LARGE SCALE GENOMIC DNA]</scope>
    <source>
        <strain evidence="8 9">DSM 43941</strain>
    </source>
</reference>
<feature type="transmembrane region" description="Helical" evidence="6">
    <location>
        <begin position="21"/>
        <end position="46"/>
    </location>
</feature>
<dbReference type="AlphaFoldDB" id="A0A1H1WR99"/>
<accession>A0A1H1WR99</accession>
<dbReference type="CDD" id="cd06173">
    <property type="entry name" value="MFS_MefA_like"/>
    <property type="match status" value="1"/>
</dbReference>
<sequence length="410" mass="42185">MAAVTTDLSTTPVRRLLRGRFGWFLTGRTIDMFGSSMTTVALSLAVLQSSGQATDLGIVLAANIVPMLVLLLAGGVLADRMSRRLLLIAANTVSAAAIGGVAVMLLTGRYHLPSIAVLALVAGAAGAFASPALRGIVPELVADTDLQRANALLASSGHAVRIIAPTVAGLLTATAGGGWALAVDAGSYLLAAVLFLRLPPRIRTPVGDRTPAAAGLGRDLVAGWRIFRSQHWLVLTSVSFAVINAVNVGPWNVLGPMLVSDRGGPLGWGAVLSVRAAGLLLMSVVAVRLVFRRPLRTGRLFGVLPALPLLALGFSGEPWIVAVAAFVGGLGFTISAITWNTALQTRVPREALSRVSAFDDLFSFIAIPLSQLAAGPLAAALGAGPVALACGVVYVIAALVPLLSTQARRS</sequence>
<evidence type="ECO:0000313" key="8">
    <source>
        <dbReference type="EMBL" id="SDS99788.1"/>
    </source>
</evidence>
<feature type="transmembrane region" description="Helical" evidence="6">
    <location>
        <begin position="298"/>
        <end position="314"/>
    </location>
</feature>
<dbReference type="STRING" id="113562.SAMN04489716_2212"/>
<protein>
    <submittedName>
        <fullName evidence="8">Predicted arabinose efflux permease, MFS family</fullName>
    </submittedName>
</protein>
<evidence type="ECO:0000256" key="6">
    <source>
        <dbReference type="SAM" id="Phobius"/>
    </source>
</evidence>
<dbReference type="GO" id="GO:0022857">
    <property type="term" value="F:transmembrane transporter activity"/>
    <property type="evidence" value="ECO:0007669"/>
    <property type="project" value="InterPro"/>
</dbReference>
<feature type="transmembrane region" description="Helical" evidence="6">
    <location>
        <begin position="58"/>
        <end position="78"/>
    </location>
</feature>
<dbReference type="SUPFAM" id="SSF103473">
    <property type="entry name" value="MFS general substrate transporter"/>
    <property type="match status" value="1"/>
</dbReference>
<dbReference type="PANTHER" id="PTHR23513">
    <property type="entry name" value="INTEGRAL MEMBRANE EFFLUX PROTEIN-RELATED"/>
    <property type="match status" value="1"/>
</dbReference>
<evidence type="ECO:0000256" key="3">
    <source>
        <dbReference type="ARBA" id="ARBA00022692"/>
    </source>
</evidence>
<dbReference type="Proteomes" id="UP000198688">
    <property type="component" value="Chromosome I"/>
</dbReference>
<feature type="transmembrane region" description="Helical" evidence="6">
    <location>
        <begin position="112"/>
        <end position="137"/>
    </location>
</feature>
<feature type="transmembrane region" description="Helical" evidence="6">
    <location>
        <begin position="149"/>
        <end position="171"/>
    </location>
</feature>
<feature type="transmembrane region" description="Helical" evidence="6">
    <location>
        <begin position="361"/>
        <end position="380"/>
    </location>
</feature>
<feature type="transmembrane region" description="Helical" evidence="6">
    <location>
        <begin position="85"/>
        <end position="106"/>
    </location>
</feature>
<organism evidence="8 9">
    <name type="scientific">Actinoplanes derwentensis</name>
    <dbReference type="NCBI Taxonomy" id="113562"/>
    <lineage>
        <taxon>Bacteria</taxon>
        <taxon>Bacillati</taxon>
        <taxon>Actinomycetota</taxon>
        <taxon>Actinomycetes</taxon>
        <taxon>Micromonosporales</taxon>
        <taxon>Micromonosporaceae</taxon>
        <taxon>Actinoplanes</taxon>
    </lineage>
</organism>
<dbReference type="EMBL" id="LT629758">
    <property type="protein sequence ID" value="SDS99788.1"/>
    <property type="molecule type" value="Genomic_DNA"/>
</dbReference>
<evidence type="ECO:0000256" key="4">
    <source>
        <dbReference type="ARBA" id="ARBA00022989"/>
    </source>
</evidence>
<feature type="transmembrane region" description="Helical" evidence="6">
    <location>
        <begin position="232"/>
        <end position="254"/>
    </location>
</feature>
<feature type="transmembrane region" description="Helical" evidence="6">
    <location>
        <begin position="177"/>
        <end position="196"/>
    </location>
</feature>
<dbReference type="PANTHER" id="PTHR23513:SF11">
    <property type="entry name" value="STAPHYLOFERRIN A TRANSPORTER"/>
    <property type="match status" value="1"/>
</dbReference>
<name>A0A1H1WR99_9ACTN</name>
<evidence type="ECO:0000256" key="5">
    <source>
        <dbReference type="ARBA" id="ARBA00023136"/>
    </source>
</evidence>
<feature type="transmembrane region" description="Helical" evidence="6">
    <location>
        <begin position="266"/>
        <end position="291"/>
    </location>
</feature>
<keyword evidence="4 6" id="KW-1133">Transmembrane helix</keyword>
<keyword evidence="9" id="KW-1185">Reference proteome</keyword>
<feature type="transmembrane region" description="Helical" evidence="6">
    <location>
        <begin position="320"/>
        <end position="340"/>
    </location>
</feature>
<dbReference type="Pfam" id="PF07690">
    <property type="entry name" value="MFS_1"/>
    <property type="match status" value="1"/>
</dbReference>
<keyword evidence="3 6" id="KW-0812">Transmembrane</keyword>
<evidence type="ECO:0000256" key="1">
    <source>
        <dbReference type="ARBA" id="ARBA00004651"/>
    </source>
</evidence>
<dbReference type="PROSITE" id="PS50850">
    <property type="entry name" value="MFS"/>
    <property type="match status" value="1"/>
</dbReference>
<keyword evidence="5 6" id="KW-0472">Membrane</keyword>
<dbReference type="InterPro" id="IPR036259">
    <property type="entry name" value="MFS_trans_sf"/>
</dbReference>